<feature type="compositionally biased region" description="Acidic residues" evidence="5">
    <location>
        <begin position="279"/>
        <end position="291"/>
    </location>
</feature>
<dbReference type="AlphaFoldDB" id="A0A5C3E0E0"/>
<protein>
    <recommendedName>
        <fullName evidence="7">SUN domain-containing protein</fullName>
    </recommendedName>
</protein>
<keyword evidence="9" id="KW-1185">Reference proteome</keyword>
<sequence>MSSRNGARGAPRRSPRISARSETPDTHNPMIASTPTRRAPSSDVVEHLTPPAHPNHLNRPLASFSALAGGSASVGIKQEDASTSFFVREPSDQSRLTSPPIYQPTLLRGDQRGFNDSRDATSLSIFSSEGDVTDSYQQEEREIAQLQDSDQQQQQAASRPNGARRISGQRKGRPSLDDRPYRPDSEDDEDDDDIRSPTRSRRKKGRISDSLGAYELGRIANATWMGGNTKRRARKSGGGARGSQNINDGGDSVMYPGEEDDAGAASGKETRFDGASDSGQDEEDDNEDDDNGPITFADKDEPQLPQQHKGQSVVLRLLSALLSFIFGIIFMTLAYLIRVPKRAWNALGRDISKALLQGLSFAIAVLAATYLFQISGGLNGLSARLPSPHSAHDDVPGSSPGHSHSAALTLDRENQRLRAELTRLTARIDTLSSSIESQISSSLSSAAAKIQADADIRQSTELNRLTASTKRTISRLAQDELKSIQDSVSSSVELMLRDLDRKVNTQLKQRADDTEGKFFTKLEKEVGRIAKYANDEVNARLGQAFDQTFLSELIEERLEKYSRDRTGKIDWAAVTSGAWIAEEGTVHKGYRYNSVWNVGKFLAQGRKVAIGDPVKAITPGAGLGGDNCWLTGWNSMLQVNLAEPKVVDEVVVEHPLPGMTRTAPRRILVWGIVDQSDRQYYQQYRRTKASTSSEYFQQLLPEPFNAAIPQEYQKEAPLLLAFFEFNATGSTLQSFNLTEEAQAYPFGVEAVRWQFVDGWAKNPPICVHRVRVHGSEWPVFVEKLVD</sequence>
<dbReference type="PANTHER" id="PTHR12911:SF8">
    <property type="entry name" value="KLAROID PROTEIN-RELATED"/>
    <property type="match status" value="1"/>
</dbReference>
<dbReference type="OrthoDB" id="342281at2759"/>
<feature type="domain" description="SUN" evidence="7">
    <location>
        <begin position="550"/>
        <end position="777"/>
    </location>
</feature>
<evidence type="ECO:0000256" key="4">
    <source>
        <dbReference type="ARBA" id="ARBA00023136"/>
    </source>
</evidence>
<feature type="transmembrane region" description="Helical" evidence="6">
    <location>
        <begin position="358"/>
        <end position="378"/>
    </location>
</feature>
<evidence type="ECO:0000313" key="9">
    <source>
        <dbReference type="Proteomes" id="UP000324022"/>
    </source>
</evidence>
<evidence type="ECO:0000256" key="5">
    <source>
        <dbReference type="SAM" id="MobiDB-lite"/>
    </source>
</evidence>
<comment type="subcellular location">
    <subcellularLocation>
        <location evidence="1">Membrane</location>
    </subcellularLocation>
</comment>
<dbReference type="GO" id="GO:0043495">
    <property type="term" value="F:protein-membrane adaptor activity"/>
    <property type="evidence" value="ECO:0007669"/>
    <property type="project" value="TreeGrafter"/>
</dbReference>
<feature type="compositionally biased region" description="Basic and acidic residues" evidence="5">
    <location>
        <begin position="109"/>
        <end position="119"/>
    </location>
</feature>
<evidence type="ECO:0000313" key="8">
    <source>
        <dbReference type="EMBL" id="SPO22956.1"/>
    </source>
</evidence>
<feature type="compositionally biased region" description="Basic and acidic residues" evidence="5">
    <location>
        <begin position="174"/>
        <end position="184"/>
    </location>
</feature>
<feature type="transmembrane region" description="Helical" evidence="6">
    <location>
        <begin position="313"/>
        <end position="337"/>
    </location>
</feature>
<dbReference type="Gene3D" id="2.60.120.260">
    <property type="entry name" value="Galactose-binding domain-like"/>
    <property type="match status" value="1"/>
</dbReference>
<keyword evidence="2 6" id="KW-0812">Transmembrane</keyword>
<dbReference type="PROSITE" id="PS51469">
    <property type="entry name" value="SUN"/>
    <property type="match status" value="1"/>
</dbReference>
<reference evidence="8 9" key="1">
    <citation type="submission" date="2018-03" db="EMBL/GenBank/DDBJ databases">
        <authorList>
            <person name="Guldener U."/>
        </authorList>
    </citation>
    <scope>NUCLEOTIDE SEQUENCE [LARGE SCALE GENOMIC DNA]</scope>
    <source>
        <strain evidence="8 9">NBRC100155</strain>
    </source>
</reference>
<evidence type="ECO:0000256" key="2">
    <source>
        <dbReference type="ARBA" id="ARBA00022692"/>
    </source>
</evidence>
<feature type="region of interest" description="Disordered" evidence="5">
    <location>
        <begin position="1"/>
        <end position="307"/>
    </location>
</feature>
<dbReference type="Pfam" id="PF07738">
    <property type="entry name" value="Sad1_UNC"/>
    <property type="match status" value="1"/>
</dbReference>
<dbReference type="InterPro" id="IPR045119">
    <property type="entry name" value="SUN1-5"/>
</dbReference>
<dbReference type="EMBL" id="OOIN01000005">
    <property type="protein sequence ID" value="SPO22956.1"/>
    <property type="molecule type" value="Genomic_DNA"/>
</dbReference>
<organism evidence="8 9">
    <name type="scientific">Ustilago trichophora</name>
    <dbReference type="NCBI Taxonomy" id="86804"/>
    <lineage>
        <taxon>Eukaryota</taxon>
        <taxon>Fungi</taxon>
        <taxon>Dikarya</taxon>
        <taxon>Basidiomycota</taxon>
        <taxon>Ustilaginomycotina</taxon>
        <taxon>Ustilaginomycetes</taxon>
        <taxon>Ustilaginales</taxon>
        <taxon>Ustilaginaceae</taxon>
        <taxon>Ustilago</taxon>
    </lineage>
</organism>
<dbReference type="InterPro" id="IPR012919">
    <property type="entry name" value="SUN_dom"/>
</dbReference>
<feature type="region of interest" description="Disordered" evidence="5">
    <location>
        <begin position="387"/>
        <end position="409"/>
    </location>
</feature>
<evidence type="ECO:0000256" key="1">
    <source>
        <dbReference type="ARBA" id="ARBA00004370"/>
    </source>
</evidence>
<accession>A0A5C3E0E0</accession>
<name>A0A5C3E0E0_9BASI</name>
<gene>
    <name evidence="8" type="ORF">UTRI_01634</name>
</gene>
<evidence type="ECO:0000259" key="7">
    <source>
        <dbReference type="PROSITE" id="PS51469"/>
    </source>
</evidence>
<feature type="compositionally biased region" description="Low complexity" evidence="5">
    <location>
        <begin position="144"/>
        <end position="158"/>
    </location>
</feature>
<keyword evidence="4 6" id="KW-0472">Membrane</keyword>
<keyword evidence="3 6" id="KW-1133">Transmembrane helix</keyword>
<dbReference type="Proteomes" id="UP000324022">
    <property type="component" value="Unassembled WGS sequence"/>
</dbReference>
<dbReference type="PANTHER" id="PTHR12911">
    <property type="entry name" value="SAD1/UNC-84-LIKE PROTEIN-RELATED"/>
    <property type="match status" value="1"/>
</dbReference>
<evidence type="ECO:0000256" key="3">
    <source>
        <dbReference type="ARBA" id="ARBA00022989"/>
    </source>
</evidence>
<evidence type="ECO:0000256" key="6">
    <source>
        <dbReference type="SAM" id="Phobius"/>
    </source>
</evidence>
<feature type="compositionally biased region" description="Low complexity" evidence="5">
    <location>
        <begin position="61"/>
        <end position="73"/>
    </location>
</feature>
<dbReference type="GO" id="GO:0034993">
    <property type="term" value="C:meiotic nuclear membrane microtubule tethering complex"/>
    <property type="evidence" value="ECO:0007669"/>
    <property type="project" value="TreeGrafter"/>
</dbReference>
<proteinExistence type="predicted"/>